<dbReference type="PANTHER" id="PTHR34599">
    <property type="entry name" value="PEROXIDASE-RELATED"/>
    <property type="match status" value="1"/>
</dbReference>
<feature type="domain" description="Phosphatidic acid phosphatase type 2/haloperoxidase" evidence="1">
    <location>
        <begin position="359"/>
        <end position="494"/>
    </location>
</feature>
<dbReference type="Pfam" id="PF01569">
    <property type="entry name" value="PAP2"/>
    <property type="match status" value="1"/>
</dbReference>
<evidence type="ECO:0000313" key="3">
    <source>
        <dbReference type="Proteomes" id="UP000323046"/>
    </source>
</evidence>
<gene>
    <name evidence="2" type="ORF">DEJ47_33985</name>
</gene>
<protein>
    <recommendedName>
        <fullName evidence="1">Phosphatidic acid phosphatase type 2/haloperoxidase domain-containing protein</fullName>
    </recommendedName>
</protein>
<accession>A0A5P2BJU7</accession>
<organism evidence="2 3">
    <name type="scientific">Streptomyces venezuelae</name>
    <dbReference type="NCBI Taxonomy" id="54571"/>
    <lineage>
        <taxon>Bacteria</taxon>
        <taxon>Bacillati</taxon>
        <taxon>Actinomycetota</taxon>
        <taxon>Actinomycetes</taxon>
        <taxon>Kitasatosporales</taxon>
        <taxon>Streptomycetaceae</taxon>
        <taxon>Streptomyces</taxon>
    </lineage>
</organism>
<dbReference type="Gene3D" id="1.10.606.20">
    <property type="match status" value="1"/>
</dbReference>
<keyword evidence="3" id="KW-1185">Reference proteome</keyword>
<dbReference type="PROSITE" id="PS51318">
    <property type="entry name" value="TAT"/>
    <property type="match status" value="1"/>
</dbReference>
<dbReference type="InterPro" id="IPR006311">
    <property type="entry name" value="TAT_signal"/>
</dbReference>
<dbReference type="CDD" id="cd03398">
    <property type="entry name" value="PAP2_haloperoxidase"/>
    <property type="match status" value="1"/>
</dbReference>
<evidence type="ECO:0000313" key="2">
    <source>
        <dbReference type="EMBL" id="QES30765.1"/>
    </source>
</evidence>
<dbReference type="InterPro" id="IPR036938">
    <property type="entry name" value="PAP2/HPO_sf"/>
</dbReference>
<dbReference type="EMBL" id="CP029193">
    <property type="protein sequence ID" value="QES30765.1"/>
    <property type="molecule type" value="Genomic_DNA"/>
</dbReference>
<proteinExistence type="predicted"/>
<name>A0A5P2BJU7_STRVZ</name>
<dbReference type="SUPFAM" id="SSF48317">
    <property type="entry name" value="Acid phosphatase/Vanadium-dependent haloperoxidase"/>
    <property type="match status" value="1"/>
</dbReference>
<dbReference type="PANTHER" id="PTHR34599:SF1">
    <property type="entry name" value="PHOSPHATIDIC ACID PHOSPHATASE TYPE 2_HALOPEROXIDASE DOMAIN-CONTAINING PROTEIN"/>
    <property type="match status" value="1"/>
</dbReference>
<dbReference type="AlphaFoldDB" id="A0A5P2BJU7"/>
<dbReference type="Proteomes" id="UP000323046">
    <property type="component" value="Chromosome"/>
</dbReference>
<dbReference type="InterPro" id="IPR000326">
    <property type="entry name" value="PAP2/HPO"/>
</dbReference>
<dbReference type="InterPro" id="IPR052559">
    <property type="entry name" value="V-haloperoxidase"/>
</dbReference>
<dbReference type="OrthoDB" id="103227at2"/>
<evidence type="ECO:0000259" key="1">
    <source>
        <dbReference type="Pfam" id="PF01569"/>
    </source>
</evidence>
<sequence>MPRNERTVNDHRTVTADRTGTITGKRTVTGRRAVRRRGALAVAAVLAAAGTTLTALPQPALAAPPRPAPAALPPQTIADPVHFWNDVLMEVVRREGGGPGPMSRAAAMLNAAIYDAESSYQLKWKGKITSEPYIRAEKYAGWIEGPDEEERVVGRTAYNILLGLYPSQTNYLDARFRERFGTEPTGFDLLDTTIVGPMVKQMRDARNGDGSDNDQVYVADNKPGAWRPTSYPDMVDPGCTRDSQAVTPFWGKVKPFALTSGSQFRPPTPGLYGTYEKLLAGDAYKQQVAAVRAVGADGPTKATPKIERTPEQEAVAWFWANDEDGTYKPPGQLLQATREVATQRKLSTYENARLFALVSIAMADAGIAVRDVKYLTPIDLWRPVSAIRDSGLDPDWKPLLKTRAGVNVTPCFPAWASGHATFGASWAGVMKRYFGNDNIAFTMTTDEPQSPIKSRSFTSFSQAAEEDAQSRVWLGVHFPWDAEDGLVLGDRIADHVYTTKLRKL</sequence>
<reference evidence="2 3" key="1">
    <citation type="submission" date="2018-05" db="EMBL/GenBank/DDBJ databases">
        <title>Streptomyces venezuelae.</title>
        <authorList>
            <person name="Kim W."/>
            <person name="Lee N."/>
            <person name="Cho B.-K."/>
        </authorList>
    </citation>
    <scope>NUCLEOTIDE SEQUENCE [LARGE SCALE GENOMIC DNA]</scope>
    <source>
        <strain evidence="2 3">ATCC 14583</strain>
    </source>
</reference>